<dbReference type="GO" id="GO:0005829">
    <property type="term" value="C:cytosol"/>
    <property type="evidence" value="ECO:0007669"/>
    <property type="project" value="TreeGrafter"/>
</dbReference>
<dbReference type="PANTHER" id="PTHR11365:SF23">
    <property type="entry name" value="HYPOTHETICAL 5-OXOPROLINASE (EUROFUNG)-RELATED"/>
    <property type="match status" value="1"/>
</dbReference>
<name>A0A261ST13_9BORD</name>
<evidence type="ECO:0000313" key="2">
    <source>
        <dbReference type="EMBL" id="OZI40231.1"/>
    </source>
</evidence>
<dbReference type="OrthoDB" id="8612863at2"/>
<dbReference type="EMBL" id="NEVL01000001">
    <property type="protein sequence ID" value="OZI40231.1"/>
    <property type="molecule type" value="Genomic_DNA"/>
</dbReference>
<comment type="caution">
    <text evidence="2">The sequence shown here is derived from an EMBL/GenBank/DDBJ whole genome shotgun (WGS) entry which is preliminary data.</text>
</comment>
<dbReference type="GO" id="GO:0006749">
    <property type="term" value="P:glutathione metabolic process"/>
    <property type="evidence" value="ECO:0007669"/>
    <property type="project" value="TreeGrafter"/>
</dbReference>
<evidence type="ECO:0000313" key="4">
    <source>
        <dbReference type="Proteomes" id="UP000216354"/>
    </source>
</evidence>
<evidence type="ECO:0000313" key="5">
    <source>
        <dbReference type="Proteomes" id="UP000217005"/>
    </source>
</evidence>
<evidence type="ECO:0000313" key="3">
    <source>
        <dbReference type="EMBL" id="OZI68427.1"/>
    </source>
</evidence>
<feature type="domain" description="Hydantoinase B/oxoprolinase" evidence="1">
    <location>
        <begin position="11"/>
        <end position="535"/>
    </location>
</feature>
<dbReference type="AlphaFoldDB" id="A0A261ST13"/>
<dbReference type="Proteomes" id="UP000216354">
    <property type="component" value="Unassembled WGS sequence"/>
</dbReference>
<protein>
    <submittedName>
        <fullName evidence="2">5-oxoprolinase</fullName>
    </submittedName>
</protein>
<dbReference type="PANTHER" id="PTHR11365">
    <property type="entry name" value="5-OXOPROLINASE RELATED"/>
    <property type="match status" value="1"/>
</dbReference>
<keyword evidence="4" id="KW-1185">Reference proteome</keyword>
<gene>
    <name evidence="3" type="ORF">CAL27_02905</name>
    <name evidence="2" type="ORF">CEG14_00230</name>
</gene>
<dbReference type="Proteomes" id="UP000217005">
    <property type="component" value="Unassembled WGS sequence"/>
</dbReference>
<dbReference type="GO" id="GO:0017168">
    <property type="term" value="F:5-oxoprolinase (ATP-hydrolyzing) activity"/>
    <property type="evidence" value="ECO:0007669"/>
    <property type="project" value="TreeGrafter"/>
</dbReference>
<dbReference type="InterPro" id="IPR045079">
    <property type="entry name" value="Oxoprolinase-like"/>
</dbReference>
<accession>A0A261ST13</accession>
<dbReference type="EMBL" id="NEVR01000001">
    <property type="protein sequence ID" value="OZI68427.1"/>
    <property type="molecule type" value="Genomic_DNA"/>
</dbReference>
<dbReference type="RefSeq" id="WP_094824349.1">
    <property type="nucleotide sequence ID" value="NZ_NEVL01000001.1"/>
</dbReference>
<evidence type="ECO:0000259" key="1">
    <source>
        <dbReference type="Pfam" id="PF02538"/>
    </source>
</evidence>
<proteinExistence type="predicted"/>
<reference evidence="3 4" key="2">
    <citation type="submission" date="2017-05" db="EMBL/GenBank/DDBJ databases">
        <title>Complete and WGS of Bordetella genogroups.</title>
        <authorList>
            <person name="Spilker T."/>
            <person name="Lipuma J."/>
        </authorList>
    </citation>
    <scope>NUCLEOTIDE SEQUENCE [LARGE SCALE GENOMIC DNA]</scope>
    <source>
        <strain evidence="3 4">AU9795</strain>
    </source>
</reference>
<organism evidence="2 5">
    <name type="scientific">Bordetella genomosp. 1</name>
    <dbReference type="NCBI Taxonomy" id="1395607"/>
    <lineage>
        <taxon>Bacteria</taxon>
        <taxon>Pseudomonadati</taxon>
        <taxon>Pseudomonadota</taxon>
        <taxon>Betaproteobacteria</taxon>
        <taxon>Burkholderiales</taxon>
        <taxon>Alcaligenaceae</taxon>
        <taxon>Bordetella</taxon>
    </lineage>
</organism>
<reference evidence="2 5" key="1">
    <citation type="submission" date="2017-05" db="EMBL/GenBank/DDBJ databases">
        <title>Complete and WGS of Bordetella genogroups.</title>
        <authorList>
            <person name="Spilker T."/>
            <person name="LiPuma J."/>
        </authorList>
    </citation>
    <scope>NUCLEOTIDE SEQUENCE [LARGE SCALE GENOMIC DNA]</scope>
    <source>
        <strain evidence="2 5">AU17610</strain>
    </source>
</reference>
<dbReference type="InterPro" id="IPR003692">
    <property type="entry name" value="Hydantoinase_B"/>
</dbReference>
<sequence length="565" mass="59647">MTDVQPERIADPVGMEVFCNRLLSITEDMNNTLVRASFSTNIKERKDCSVALFDAAGRLVAQGTQIPLHLGSLDGAMQAILDTYGADGIRDGDIFICNDPYLANGSHLPDINIVTPVFWEGVLRFFAANIAHHSDVGGAVPGSIAGGLRSIFEEGIRIPACRIARAGELDEDLLRLVCSNTRDPEERVLDLRVQMATNERGAAAVRGLIRQMGLAAVLQSVDDVIAYTRRRLSNRIAELREGSYAFRSDLDDDGMGGDPVPIQVTLTVAGGRLAFDFTGSGKQARGAMNLPFNALRACVYYAVKALLDPDLAPNAGLFDPISVSAPLGTITNPEHPAAVGARSITAQKVAGAIFGAFRGLLPPERIMASGNDCCPAIVFSGRWPGREGHFVYLETLGGGAGARLDIDGMDGVHVHMTNTSNLPVEALENEYPLLMQEYALVPDSGGAGRTRGGMAIAKQISAVGPGIVFSARSDSHVVGVASGVAGGGDGRRARLVRNFGQANEEELFSKTANIALAPGDSVRIETPGGGGYGDPRERPAALLARDVRDGKVSTAAARDVYGQAA</sequence>
<dbReference type="Pfam" id="PF02538">
    <property type="entry name" value="Hydantoinase_B"/>
    <property type="match status" value="1"/>
</dbReference>